<proteinExistence type="predicted"/>
<dbReference type="AlphaFoldDB" id="A0A397VJ22"/>
<dbReference type="EMBL" id="QKWP01000385">
    <property type="protein sequence ID" value="RIB21009.1"/>
    <property type="molecule type" value="Genomic_DNA"/>
</dbReference>
<accession>A0A397VJ22</accession>
<name>A0A397VJ22_9GLOM</name>
<protein>
    <submittedName>
        <fullName evidence="1">Uncharacterized protein</fullName>
    </submittedName>
</protein>
<evidence type="ECO:0000313" key="2">
    <source>
        <dbReference type="Proteomes" id="UP000266673"/>
    </source>
</evidence>
<keyword evidence="2" id="KW-1185">Reference proteome</keyword>
<dbReference type="Proteomes" id="UP000266673">
    <property type="component" value="Unassembled WGS sequence"/>
</dbReference>
<comment type="caution">
    <text evidence="1">The sequence shown here is derived from an EMBL/GenBank/DDBJ whole genome shotgun (WGS) entry which is preliminary data.</text>
</comment>
<sequence length="185" mass="21065">MILKEMHININIERVAVGLDPVIPLRDYKEEIPGGYLPNKYVTDYDGLHKLEADEWKNKCGSFHSSGHVFIARIVGNDKANKGFNKNEKSKITDILLAFKDELERVYPTGKGDRWQQYAETNFGPIPTTNEKDVTFRIFIVTEILAHDRNDKANEGLNKNENVKSYVPKGIMGNVSVAAIFHRFV</sequence>
<organism evidence="1 2">
    <name type="scientific">Gigaspora rosea</name>
    <dbReference type="NCBI Taxonomy" id="44941"/>
    <lineage>
        <taxon>Eukaryota</taxon>
        <taxon>Fungi</taxon>
        <taxon>Fungi incertae sedis</taxon>
        <taxon>Mucoromycota</taxon>
        <taxon>Glomeromycotina</taxon>
        <taxon>Glomeromycetes</taxon>
        <taxon>Diversisporales</taxon>
        <taxon>Gigasporaceae</taxon>
        <taxon>Gigaspora</taxon>
    </lineage>
</organism>
<evidence type="ECO:0000313" key="1">
    <source>
        <dbReference type="EMBL" id="RIB21009.1"/>
    </source>
</evidence>
<reference evidence="1 2" key="1">
    <citation type="submission" date="2018-06" db="EMBL/GenBank/DDBJ databases">
        <title>Comparative genomics reveals the genomic features of Rhizophagus irregularis, R. cerebriforme, R. diaphanum and Gigaspora rosea, and their symbiotic lifestyle signature.</title>
        <authorList>
            <person name="Morin E."/>
            <person name="San Clemente H."/>
            <person name="Chen E.C.H."/>
            <person name="De La Providencia I."/>
            <person name="Hainaut M."/>
            <person name="Kuo A."/>
            <person name="Kohler A."/>
            <person name="Murat C."/>
            <person name="Tang N."/>
            <person name="Roy S."/>
            <person name="Loubradou J."/>
            <person name="Henrissat B."/>
            <person name="Grigoriev I.V."/>
            <person name="Corradi N."/>
            <person name="Roux C."/>
            <person name="Martin F.M."/>
        </authorList>
    </citation>
    <scope>NUCLEOTIDE SEQUENCE [LARGE SCALE GENOMIC DNA]</scope>
    <source>
        <strain evidence="1 2">DAOM 194757</strain>
    </source>
</reference>
<gene>
    <name evidence="1" type="ORF">C2G38_2177786</name>
</gene>